<name>A0AAN9YN04_9PEZI</name>
<proteinExistence type="predicted"/>
<evidence type="ECO:0000256" key="1">
    <source>
        <dbReference type="SAM" id="MobiDB-lite"/>
    </source>
</evidence>
<gene>
    <name evidence="2" type="ORF">SLS62_007964</name>
</gene>
<comment type="caution">
    <text evidence="2">The sequence shown here is derived from an EMBL/GenBank/DDBJ whole genome shotgun (WGS) entry which is preliminary data.</text>
</comment>
<evidence type="ECO:0008006" key="4">
    <source>
        <dbReference type="Google" id="ProtNLM"/>
    </source>
</evidence>
<sequence>MNAHALLTSQGWRGTGHSLHPTSDGNGLTHHILIKRNDDGRGLGSRKDHKAEAWWMNAFDQALKGIDTSGGSGMKQTLRGGALEKIATKGAAKYTGSRGLYASFIRGGVLQGTVESTLGYPTPPDSGVASPTAGGGREGEVKETKEERRARREAKRLRKQQRQEKKEGKEKKAKAEERRAAKKVEKKKAKKAERKAAAAGETKEERRARRDARRKRKEEKRRARASKGG</sequence>
<protein>
    <recommendedName>
        <fullName evidence="4">G-patch domain-containing protein</fullName>
    </recommendedName>
</protein>
<dbReference type="AlphaFoldDB" id="A0AAN9YN04"/>
<dbReference type="EMBL" id="JAKJXP020000070">
    <property type="protein sequence ID" value="KAK7750096.1"/>
    <property type="molecule type" value="Genomic_DNA"/>
</dbReference>
<organism evidence="2 3">
    <name type="scientific">Diatrype stigma</name>
    <dbReference type="NCBI Taxonomy" id="117547"/>
    <lineage>
        <taxon>Eukaryota</taxon>
        <taxon>Fungi</taxon>
        <taxon>Dikarya</taxon>
        <taxon>Ascomycota</taxon>
        <taxon>Pezizomycotina</taxon>
        <taxon>Sordariomycetes</taxon>
        <taxon>Xylariomycetidae</taxon>
        <taxon>Xylariales</taxon>
        <taxon>Diatrypaceae</taxon>
        <taxon>Diatrype</taxon>
    </lineage>
</organism>
<keyword evidence="3" id="KW-1185">Reference proteome</keyword>
<evidence type="ECO:0000313" key="2">
    <source>
        <dbReference type="EMBL" id="KAK7750096.1"/>
    </source>
</evidence>
<feature type="region of interest" description="Disordered" evidence="1">
    <location>
        <begin position="116"/>
        <end position="229"/>
    </location>
</feature>
<feature type="compositionally biased region" description="Basic residues" evidence="1">
    <location>
        <begin position="184"/>
        <end position="193"/>
    </location>
</feature>
<feature type="compositionally biased region" description="Basic residues" evidence="1">
    <location>
        <begin position="151"/>
        <end position="160"/>
    </location>
</feature>
<feature type="compositionally biased region" description="Basic and acidic residues" evidence="1">
    <location>
        <begin position="137"/>
        <end position="150"/>
    </location>
</feature>
<dbReference type="Proteomes" id="UP001320420">
    <property type="component" value="Unassembled WGS sequence"/>
</dbReference>
<accession>A0AAN9YN04</accession>
<reference evidence="2 3" key="1">
    <citation type="submission" date="2024-02" db="EMBL/GenBank/DDBJ databases">
        <title>De novo assembly and annotation of 12 fungi associated with fruit tree decline syndrome in Ontario, Canada.</title>
        <authorList>
            <person name="Sulman M."/>
            <person name="Ellouze W."/>
            <person name="Ilyukhin E."/>
        </authorList>
    </citation>
    <scope>NUCLEOTIDE SEQUENCE [LARGE SCALE GENOMIC DNA]</scope>
    <source>
        <strain evidence="2 3">M11/M66-122</strain>
    </source>
</reference>
<feature type="compositionally biased region" description="Basic residues" evidence="1">
    <location>
        <begin position="209"/>
        <end position="229"/>
    </location>
</feature>
<evidence type="ECO:0000313" key="3">
    <source>
        <dbReference type="Proteomes" id="UP001320420"/>
    </source>
</evidence>
<feature type="compositionally biased region" description="Basic and acidic residues" evidence="1">
    <location>
        <begin position="161"/>
        <end position="183"/>
    </location>
</feature>